<comment type="similarity">
    <text evidence="7">Belongs to the binding-protein-dependent transport system permease family.</text>
</comment>
<dbReference type="AlphaFoldDB" id="A0A1Q6DTU6"/>
<keyword evidence="2 7" id="KW-0813">Transport</keyword>
<evidence type="ECO:0000313" key="9">
    <source>
        <dbReference type="EMBL" id="OKY77767.1"/>
    </source>
</evidence>
<protein>
    <submittedName>
        <fullName evidence="9">ABC-type dipeptide/oligopeptide/nickel transport system, permease component</fullName>
    </submittedName>
</protein>
<feature type="transmembrane region" description="Helical" evidence="7">
    <location>
        <begin position="268"/>
        <end position="289"/>
    </location>
</feature>
<dbReference type="PANTHER" id="PTHR43163">
    <property type="entry name" value="DIPEPTIDE TRANSPORT SYSTEM PERMEASE PROTEIN DPPB-RELATED"/>
    <property type="match status" value="1"/>
</dbReference>
<dbReference type="GO" id="GO:0005886">
    <property type="term" value="C:plasma membrane"/>
    <property type="evidence" value="ECO:0007669"/>
    <property type="project" value="UniProtKB-SubCell"/>
</dbReference>
<accession>A0A1Q6DTU6</accession>
<dbReference type="InterPro" id="IPR045621">
    <property type="entry name" value="BPD_transp_1_N"/>
</dbReference>
<evidence type="ECO:0000256" key="1">
    <source>
        <dbReference type="ARBA" id="ARBA00004651"/>
    </source>
</evidence>
<dbReference type="Pfam" id="PF00528">
    <property type="entry name" value="BPD_transp_1"/>
    <property type="match status" value="1"/>
</dbReference>
<dbReference type="Proteomes" id="UP000185744">
    <property type="component" value="Unassembled WGS sequence"/>
</dbReference>
<name>A0A1Q6DTU6_METT1</name>
<feature type="transmembrane region" description="Helical" evidence="7">
    <location>
        <begin position="137"/>
        <end position="158"/>
    </location>
</feature>
<dbReference type="PANTHER" id="PTHR43163:SF6">
    <property type="entry name" value="DIPEPTIDE TRANSPORT SYSTEM PERMEASE PROTEIN DPPB-RELATED"/>
    <property type="match status" value="1"/>
</dbReference>
<feature type="transmembrane region" description="Helical" evidence="7">
    <location>
        <begin position="203"/>
        <end position="225"/>
    </location>
</feature>
<sequence>MDLRDYIIRRLLLLIPVLFGITLLIFAVLMLFSPSQRAAVYATSPKALKNIDVIIQKYGLNEPIYVQYFTWLKQVLSGNLGFSQIASRPVLEAILDKLPATFELALFSAPLILIPGFYLGTVAATHKDKLVDQFSRVLAIVGWSLPTFWLGLILLMFFSGILPTGRLSNQAVLLKQSEAFTVYTGMNTVDALLNGKFWMFFDAVQHLILPAVTLAVVSMAALMRIMRSSMLEELRAKYVTTARAKGLKEETVINKHARRNALISPVTTATWMVALLFNGVAVVEIIFNYKGIGWLFIRSAQQLDIATVLGFSLFNGLIIMLFNLLADILYAYLDPRINY</sequence>
<dbReference type="InterPro" id="IPR000515">
    <property type="entry name" value="MetI-like"/>
</dbReference>
<evidence type="ECO:0000256" key="6">
    <source>
        <dbReference type="ARBA" id="ARBA00023136"/>
    </source>
</evidence>
<evidence type="ECO:0000313" key="10">
    <source>
        <dbReference type="Proteomes" id="UP000185744"/>
    </source>
</evidence>
<dbReference type="EMBL" id="MSDW01000001">
    <property type="protein sequence ID" value="OKY77767.1"/>
    <property type="molecule type" value="Genomic_DNA"/>
</dbReference>
<feature type="transmembrane region" description="Helical" evidence="7">
    <location>
        <begin position="309"/>
        <end position="333"/>
    </location>
</feature>
<evidence type="ECO:0000259" key="8">
    <source>
        <dbReference type="PROSITE" id="PS50928"/>
    </source>
</evidence>
<dbReference type="InterPro" id="IPR035906">
    <property type="entry name" value="MetI-like_sf"/>
</dbReference>
<keyword evidence="5 7" id="KW-1133">Transmembrane helix</keyword>
<feature type="domain" description="ABC transmembrane type-1" evidence="8">
    <location>
        <begin position="98"/>
        <end position="330"/>
    </location>
</feature>
<proteinExistence type="inferred from homology"/>
<evidence type="ECO:0000256" key="7">
    <source>
        <dbReference type="RuleBase" id="RU363032"/>
    </source>
</evidence>
<dbReference type="InParanoid" id="A0A1Q6DTU6"/>
<keyword evidence="6 7" id="KW-0472">Membrane</keyword>
<dbReference type="PROSITE" id="PS50928">
    <property type="entry name" value="ABC_TM1"/>
    <property type="match status" value="1"/>
</dbReference>
<keyword evidence="3" id="KW-1003">Cell membrane</keyword>
<organism evidence="9 10">
    <name type="scientific">Methanohalarchaeum thermophilum</name>
    <dbReference type="NCBI Taxonomy" id="1903181"/>
    <lineage>
        <taxon>Archaea</taxon>
        <taxon>Methanobacteriati</taxon>
        <taxon>Methanobacteriota</taxon>
        <taxon>Methanonatronarchaeia</taxon>
        <taxon>Methanonatronarchaeales</taxon>
        <taxon>Methanonatronarchaeaceae</taxon>
        <taxon>Candidatus Methanohalarchaeum</taxon>
    </lineage>
</organism>
<comment type="caution">
    <text evidence="9">The sequence shown here is derived from an EMBL/GenBank/DDBJ whole genome shotgun (WGS) entry which is preliminary data.</text>
</comment>
<dbReference type="GO" id="GO:0055085">
    <property type="term" value="P:transmembrane transport"/>
    <property type="evidence" value="ECO:0007669"/>
    <property type="project" value="InterPro"/>
</dbReference>
<dbReference type="Pfam" id="PF19300">
    <property type="entry name" value="BPD_transp_1_N"/>
    <property type="match status" value="1"/>
</dbReference>
<dbReference type="SUPFAM" id="SSF161098">
    <property type="entry name" value="MetI-like"/>
    <property type="match status" value="1"/>
</dbReference>
<evidence type="ECO:0000256" key="3">
    <source>
        <dbReference type="ARBA" id="ARBA00022475"/>
    </source>
</evidence>
<reference evidence="9" key="1">
    <citation type="submission" date="2016-12" db="EMBL/GenBank/DDBJ databases">
        <title>Discovery of methanogenic haloarchaea.</title>
        <authorList>
            <person name="Sorokin D.Y."/>
            <person name="Makarova K.S."/>
            <person name="Abbas B."/>
            <person name="Ferrer M."/>
            <person name="Golyshin P.N."/>
        </authorList>
    </citation>
    <scope>NUCLEOTIDE SEQUENCE [LARGE SCALE GENOMIC DNA]</scope>
    <source>
        <strain evidence="9">HMET1</strain>
    </source>
</reference>
<dbReference type="Gene3D" id="1.10.3720.10">
    <property type="entry name" value="MetI-like"/>
    <property type="match status" value="1"/>
</dbReference>
<feature type="transmembrane region" description="Helical" evidence="7">
    <location>
        <begin position="104"/>
        <end position="125"/>
    </location>
</feature>
<dbReference type="STRING" id="1903181.BTN85_0236"/>
<evidence type="ECO:0000256" key="2">
    <source>
        <dbReference type="ARBA" id="ARBA00022448"/>
    </source>
</evidence>
<comment type="subcellular location">
    <subcellularLocation>
        <location evidence="1 7">Cell membrane</location>
        <topology evidence="1 7">Multi-pass membrane protein</topology>
    </subcellularLocation>
</comment>
<evidence type="ECO:0000256" key="4">
    <source>
        <dbReference type="ARBA" id="ARBA00022692"/>
    </source>
</evidence>
<feature type="transmembrane region" description="Helical" evidence="7">
    <location>
        <begin position="12"/>
        <end position="32"/>
    </location>
</feature>
<keyword evidence="4 7" id="KW-0812">Transmembrane</keyword>
<gene>
    <name evidence="9" type="ORF">BTN85_0236</name>
</gene>
<evidence type="ECO:0000256" key="5">
    <source>
        <dbReference type="ARBA" id="ARBA00022989"/>
    </source>
</evidence>
<keyword evidence="10" id="KW-1185">Reference proteome</keyword>
<dbReference type="CDD" id="cd06261">
    <property type="entry name" value="TM_PBP2"/>
    <property type="match status" value="1"/>
</dbReference>